<name>A0A0A9A033_ARUDO</name>
<organism evidence="1">
    <name type="scientific">Arundo donax</name>
    <name type="common">Giant reed</name>
    <name type="synonym">Donax arundinaceus</name>
    <dbReference type="NCBI Taxonomy" id="35708"/>
    <lineage>
        <taxon>Eukaryota</taxon>
        <taxon>Viridiplantae</taxon>
        <taxon>Streptophyta</taxon>
        <taxon>Embryophyta</taxon>
        <taxon>Tracheophyta</taxon>
        <taxon>Spermatophyta</taxon>
        <taxon>Magnoliopsida</taxon>
        <taxon>Liliopsida</taxon>
        <taxon>Poales</taxon>
        <taxon>Poaceae</taxon>
        <taxon>PACMAD clade</taxon>
        <taxon>Arundinoideae</taxon>
        <taxon>Arundineae</taxon>
        <taxon>Arundo</taxon>
    </lineage>
</organism>
<dbReference type="EMBL" id="GBRH01254577">
    <property type="protein sequence ID" value="JAD43318.1"/>
    <property type="molecule type" value="Transcribed_RNA"/>
</dbReference>
<dbReference type="AlphaFoldDB" id="A0A0A9A033"/>
<evidence type="ECO:0000313" key="1">
    <source>
        <dbReference type="EMBL" id="JAD43318.1"/>
    </source>
</evidence>
<sequence>MRFALYSKKNIAIELTMSRYCNQNVS</sequence>
<reference evidence="1" key="1">
    <citation type="submission" date="2014-09" db="EMBL/GenBank/DDBJ databases">
        <authorList>
            <person name="Magalhaes I.L.F."/>
            <person name="Oliveira U."/>
            <person name="Santos F.R."/>
            <person name="Vidigal T.H.D.A."/>
            <person name="Brescovit A.D."/>
            <person name="Santos A.J."/>
        </authorList>
    </citation>
    <scope>NUCLEOTIDE SEQUENCE</scope>
    <source>
        <tissue evidence="1">Shoot tissue taken approximately 20 cm above the soil surface</tissue>
    </source>
</reference>
<accession>A0A0A9A033</accession>
<proteinExistence type="predicted"/>
<reference evidence="1" key="2">
    <citation type="journal article" date="2015" name="Data Brief">
        <title>Shoot transcriptome of the giant reed, Arundo donax.</title>
        <authorList>
            <person name="Barrero R.A."/>
            <person name="Guerrero F.D."/>
            <person name="Moolhuijzen P."/>
            <person name="Goolsby J.A."/>
            <person name="Tidwell J."/>
            <person name="Bellgard S.E."/>
            <person name="Bellgard M.I."/>
        </authorList>
    </citation>
    <scope>NUCLEOTIDE SEQUENCE</scope>
    <source>
        <tissue evidence="1">Shoot tissue taken approximately 20 cm above the soil surface</tissue>
    </source>
</reference>
<protein>
    <submittedName>
        <fullName evidence="1">Uncharacterized protein</fullName>
    </submittedName>
</protein>